<sequence>MSKDIKSQINRCKPLIIENIIIDNNFLTKSKQFDLFPESVINNIQNQNSRLSKIECMLEALTIHDNKWESFCNTLELSGQKFLTYVIRQENNVITDECKNIVDMGLSKFTDIDLHLSSADINKLTNYISEKMKSKLLYEIYNGCIQEKDKTMKAKEIHMYDIMKYIETVQDNKHRMSSISAVSEELHEKLINTDNELKSKTQELEQIRRDSVIKLKVKQRFHKSNEKQLFRLQRRLSNINNYFVMLNSKIEVYVDKENVSSYCMSVSKDSEINFDKNQSSISDDILDDISEESDYTITNSLISINLKHNVELLIDRVLTLEKQVDTLNFYRIQYDDLYRHLSSAISSQAIKRNNFEKTFNNLNINKNVQVKPITKIFKQNEINSDLLLKNLNEKLLKYQNVYVNSSIESYESTIQIQNEKIQQLKKKIQELEISIINAQKIIDDENKISTKTIKNLNFENSRLRKYAVNSRNKSEVINDKNPVSNSIENKDKHHSVDVQDITKTITKLDFNFDK</sequence>
<dbReference type="InterPro" id="IPR011029">
    <property type="entry name" value="DEATH-like_dom_sf"/>
</dbReference>
<dbReference type="EMBL" id="LWCA01000318">
    <property type="protein sequence ID" value="OAF69218.1"/>
    <property type="molecule type" value="Genomic_DNA"/>
</dbReference>
<dbReference type="OrthoDB" id="6150087at2759"/>
<evidence type="ECO:0000313" key="3">
    <source>
        <dbReference type="Proteomes" id="UP000078046"/>
    </source>
</evidence>
<gene>
    <name evidence="2" type="ORF">A3Q56_03040</name>
</gene>
<dbReference type="AlphaFoldDB" id="A0A177B4L1"/>
<dbReference type="SUPFAM" id="SSF47986">
    <property type="entry name" value="DEATH domain"/>
    <property type="match status" value="1"/>
</dbReference>
<dbReference type="Proteomes" id="UP000078046">
    <property type="component" value="Unassembled WGS sequence"/>
</dbReference>
<protein>
    <submittedName>
        <fullName evidence="2">Uncharacterized protein</fullName>
    </submittedName>
</protein>
<organism evidence="2 3">
    <name type="scientific">Intoshia linei</name>
    <dbReference type="NCBI Taxonomy" id="1819745"/>
    <lineage>
        <taxon>Eukaryota</taxon>
        <taxon>Metazoa</taxon>
        <taxon>Spiralia</taxon>
        <taxon>Lophotrochozoa</taxon>
        <taxon>Mesozoa</taxon>
        <taxon>Orthonectida</taxon>
        <taxon>Rhopaluridae</taxon>
        <taxon>Intoshia</taxon>
    </lineage>
</organism>
<proteinExistence type="predicted"/>
<keyword evidence="3" id="KW-1185">Reference proteome</keyword>
<feature type="coiled-coil region" evidence="1">
    <location>
        <begin position="183"/>
        <end position="210"/>
    </location>
</feature>
<name>A0A177B4L1_9BILA</name>
<keyword evidence="1" id="KW-0175">Coiled coil</keyword>
<evidence type="ECO:0000313" key="2">
    <source>
        <dbReference type="EMBL" id="OAF69218.1"/>
    </source>
</evidence>
<evidence type="ECO:0000256" key="1">
    <source>
        <dbReference type="SAM" id="Coils"/>
    </source>
</evidence>
<accession>A0A177B4L1</accession>
<reference evidence="2 3" key="1">
    <citation type="submission" date="2016-04" db="EMBL/GenBank/DDBJ databases">
        <title>The genome of Intoshia linei affirms orthonectids as highly simplified spiralians.</title>
        <authorList>
            <person name="Mikhailov K.V."/>
            <person name="Slusarev G.S."/>
            <person name="Nikitin M.A."/>
            <person name="Logacheva M.D."/>
            <person name="Penin A."/>
            <person name="Aleoshin V."/>
            <person name="Panchin Y.V."/>
        </authorList>
    </citation>
    <scope>NUCLEOTIDE SEQUENCE [LARGE SCALE GENOMIC DNA]</scope>
    <source>
        <strain evidence="2">Intl2013</strain>
        <tissue evidence="2">Whole animal</tissue>
    </source>
</reference>
<dbReference type="Gene3D" id="1.10.533.10">
    <property type="entry name" value="Death Domain, Fas"/>
    <property type="match status" value="1"/>
</dbReference>
<comment type="caution">
    <text evidence="2">The sequence shown here is derived from an EMBL/GenBank/DDBJ whole genome shotgun (WGS) entry which is preliminary data.</text>
</comment>
<feature type="coiled-coil region" evidence="1">
    <location>
        <begin position="407"/>
        <end position="441"/>
    </location>
</feature>